<evidence type="ECO:0000256" key="7">
    <source>
        <dbReference type="SAM" id="MobiDB-lite"/>
    </source>
</evidence>
<dbReference type="Proteomes" id="UP000528322">
    <property type="component" value="Unassembled WGS sequence"/>
</dbReference>
<keyword evidence="4 6" id="KW-1133">Transmembrane helix</keyword>
<dbReference type="SUPFAM" id="SSF117892">
    <property type="entry name" value="Band 7/SPFH domain"/>
    <property type="match status" value="1"/>
</dbReference>
<dbReference type="Pfam" id="PF01145">
    <property type="entry name" value="Band_7"/>
    <property type="match status" value="1"/>
</dbReference>
<dbReference type="Gene3D" id="3.30.479.30">
    <property type="entry name" value="Band 7 domain"/>
    <property type="match status" value="1"/>
</dbReference>
<comment type="subunit">
    <text evidence="6">HflC and HflK may interact to form a multimeric complex.</text>
</comment>
<dbReference type="EMBL" id="JACHID010000001">
    <property type="protein sequence ID" value="MBB5020743.1"/>
    <property type="molecule type" value="Genomic_DNA"/>
</dbReference>
<evidence type="ECO:0000256" key="2">
    <source>
        <dbReference type="ARBA" id="ARBA00006971"/>
    </source>
</evidence>
<comment type="similarity">
    <text evidence="2 6">Belongs to the band 7/mec-2 family. HflK subfamily.</text>
</comment>
<evidence type="ECO:0000256" key="6">
    <source>
        <dbReference type="RuleBase" id="RU364113"/>
    </source>
</evidence>
<dbReference type="InterPro" id="IPR036013">
    <property type="entry name" value="Band_7/SPFH_dom_sf"/>
</dbReference>
<evidence type="ECO:0000313" key="10">
    <source>
        <dbReference type="Proteomes" id="UP000528322"/>
    </source>
</evidence>
<proteinExistence type="inferred from homology"/>
<dbReference type="CDD" id="cd03404">
    <property type="entry name" value="SPFH_HflK"/>
    <property type="match status" value="1"/>
</dbReference>
<dbReference type="GO" id="GO:0008233">
    <property type="term" value="F:peptidase activity"/>
    <property type="evidence" value="ECO:0007669"/>
    <property type="project" value="UniProtKB-KW"/>
</dbReference>
<feature type="region of interest" description="Disordered" evidence="7">
    <location>
        <begin position="17"/>
        <end position="41"/>
    </location>
</feature>
<evidence type="ECO:0000256" key="3">
    <source>
        <dbReference type="ARBA" id="ARBA00022692"/>
    </source>
</evidence>
<dbReference type="PANTHER" id="PTHR43327">
    <property type="entry name" value="STOMATIN-LIKE PROTEIN 2, MITOCHONDRIAL"/>
    <property type="match status" value="1"/>
</dbReference>
<feature type="transmembrane region" description="Helical" evidence="6">
    <location>
        <begin position="60"/>
        <end position="80"/>
    </location>
</feature>
<evidence type="ECO:0000313" key="9">
    <source>
        <dbReference type="EMBL" id="MBB5020743.1"/>
    </source>
</evidence>
<comment type="function">
    <text evidence="6">HflC and HflK could encode or regulate a protease.</text>
</comment>
<dbReference type="SMART" id="SM00244">
    <property type="entry name" value="PHB"/>
    <property type="match status" value="1"/>
</dbReference>
<dbReference type="InterPro" id="IPR001107">
    <property type="entry name" value="Band_7"/>
</dbReference>
<evidence type="ECO:0000256" key="5">
    <source>
        <dbReference type="ARBA" id="ARBA00023136"/>
    </source>
</evidence>
<dbReference type="GO" id="GO:0016020">
    <property type="term" value="C:membrane"/>
    <property type="evidence" value="ECO:0007669"/>
    <property type="project" value="UniProtKB-SubCell"/>
</dbReference>
<accession>A0A7W7Y297</accession>
<name>A0A7W7Y297_9BACT</name>
<evidence type="ECO:0000256" key="1">
    <source>
        <dbReference type="ARBA" id="ARBA00004167"/>
    </source>
</evidence>
<dbReference type="RefSeq" id="WP_183728115.1">
    <property type="nucleotide sequence ID" value="NZ_JACHID010000001.1"/>
</dbReference>
<comment type="subcellular location">
    <subcellularLocation>
        <location evidence="1">Membrane</location>
        <topology evidence="1">Single-pass membrane protein</topology>
    </subcellularLocation>
</comment>
<evidence type="ECO:0000259" key="8">
    <source>
        <dbReference type="SMART" id="SM00244"/>
    </source>
</evidence>
<dbReference type="GO" id="GO:0006508">
    <property type="term" value="P:proteolysis"/>
    <property type="evidence" value="ECO:0007669"/>
    <property type="project" value="UniProtKB-KW"/>
</dbReference>
<protein>
    <recommendedName>
        <fullName evidence="6">Protein HflK</fullName>
    </recommendedName>
</protein>
<organism evidence="9 10">
    <name type="scientific">Desulfurispira natronophila</name>
    <dbReference type="NCBI Taxonomy" id="682562"/>
    <lineage>
        <taxon>Bacteria</taxon>
        <taxon>Pseudomonadati</taxon>
        <taxon>Chrysiogenota</taxon>
        <taxon>Chrysiogenia</taxon>
        <taxon>Chrysiogenales</taxon>
        <taxon>Chrysiogenaceae</taxon>
        <taxon>Desulfurispira</taxon>
    </lineage>
</organism>
<keyword evidence="5 6" id="KW-0472">Membrane</keyword>
<dbReference type="InterPro" id="IPR010201">
    <property type="entry name" value="HflK"/>
</dbReference>
<keyword evidence="9" id="KW-0645">Protease</keyword>
<reference evidence="9 10" key="1">
    <citation type="submission" date="2020-08" db="EMBL/GenBank/DDBJ databases">
        <title>Genomic Encyclopedia of Type Strains, Phase IV (KMG-IV): sequencing the most valuable type-strain genomes for metagenomic binning, comparative biology and taxonomic classification.</title>
        <authorList>
            <person name="Goeker M."/>
        </authorList>
    </citation>
    <scope>NUCLEOTIDE SEQUENCE [LARGE SCALE GENOMIC DNA]</scope>
    <source>
        <strain evidence="9 10">DSM 22071</strain>
    </source>
</reference>
<keyword evidence="9" id="KW-0378">Hydrolase</keyword>
<dbReference type="InterPro" id="IPR050710">
    <property type="entry name" value="Band7/mec-2_domain"/>
</dbReference>
<evidence type="ECO:0000256" key="4">
    <source>
        <dbReference type="ARBA" id="ARBA00022989"/>
    </source>
</evidence>
<keyword evidence="3 6" id="KW-0812">Transmembrane</keyword>
<gene>
    <name evidence="9" type="ORF">HNR37_000046</name>
</gene>
<comment type="caution">
    <text evidence="9">The sequence shown here is derived from an EMBL/GenBank/DDBJ whole genome shotgun (WGS) entry which is preliminary data.</text>
</comment>
<feature type="domain" description="Band 7" evidence="8">
    <location>
        <begin position="75"/>
        <end position="254"/>
    </location>
</feature>
<dbReference type="PANTHER" id="PTHR43327:SF2">
    <property type="entry name" value="MODULATOR OF FTSH PROTEASE HFLK"/>
    <property type="match status" value="1"/>
</dbReference>
<dbReference type="AlphaFoldDB" id="A0A7W7Y297"/>
<keyword evidence="10" id="KW-1185">Reference proteome</keyword>
<dbReference type="NCBIfam" id="TIGR01933">
    <property type="entry name" value="hflK"/>
    <property type="match status" value="1"/>
</dbReference>
<feature type="compositionally biased region" description="Gly residues" evidence="7">
    <location>
        <begin position="25"/>
        <end position="40"/>
    </location>
</feature>
<sequence length="370" mass="41483">MSKLHITKVFSQYNNPWEKKRKSPFGGGGGGGKPGGGQGGNFKVNIPKDFKMPQNFDKRIPVILLVVIVLGWLSTGILILKPEEEAAILRFGKYDRTLGPGPHITLPYPIERRFVAPVTTVQRLEIGFRSSASQRDDRIISVSQESLMLTGDENILDVKVIVQFRIRDINDYMFEVRDSMVTLQNAASSSVREVMGGETIDNALTVGKYEIQTDIRKQLQTALDDYRAGLEILSVELYDVQPPQEVASAFREVVSAREDRERFINQAQGYRNEVLPQARGEAAQIIEAASAYREERIQRAYGDVARFVAMEQEYRSAPGVTRDRLMMDALQETLPQTRLFLIDSEAGSGVLPYLPLDGLRDARTTTGQRN</sequence>